<evidence type="ECO:0000256" key="1">
    <source>
        <dbReference type="SAM" id="MobiDB-lite"/>
    </source>
</evidence>
<evidence type="ECO:0000313" key="3">
    <source>
        <dbReference type="Proteomes" id="UP000807115"/>
    </source>
</evidence>
<protein>
    <submittedName>
        <fullName evidence="2">Uncharacterized protein</fullName>
    </submittedName>
</protein>
<reference evidence="2" key="1">
    <citation type="journal article" date="2019" name="BMC Genomics">
        <title>A new reference genome for Sorghum bicolor reveals high levels of sequence similarity between sweet and grain genotypes: implications for the genetics of sugar metabolism.</title>
        <authorList>
            <person name="Cooper E.A."/>
            <person name="Brenton Z.W."/>
            <person name="Flinn B.S."/>
            <person name="Jenkins J."/>
            <person name="Shu S."/>
            <person name="Flowers D."/>
            <person name="Luo F."/>
            <person name="Wang Y."/>
            <person name="Xia P."/>
            <person name="Barry K."/>
            <person name="Daum C."/>
            <person name="Lipzen A."/>
            <person name="Yoshinaga Y."/>
            <person name="Schmutz J."/>
            <person name="Saski C."/>
            <person name="Vermerris W."/>
            <person name="Kresovich S."/>
        </authorList>
    </citation>
    <scope>NUCLEOTIDE SEQUENCE</scope>
</reference>
<dbReference type="AlphaFoldDB" id="A0A921Q3S5"/>
<feature type="compositionally biased region" description="Low complexity" evidence="1">
    <location>
        <begin position="22"/>
        <end position="35"/>
    </location>
</feature>
<gene>
    <name evidence="2" type="ORF">BDA96_10G137900</name>
</gene>
<name>A0A921Q3S5_SORBI</name>
<dbReference type="EMBL" id="CM027689">
    <property type="protein sequence ID" value="KAG0513840.1"/>
    <property type="molecule type" value="Genomic_DNA"/>
</dbReference>
<proteinExistence type="predicted"/>
<evidence type="ECO:0000313" key="2">
    <source>
        <dbReference type="EMBL" id="KAG0513840.1"/>
    </source>
</evidence>
<accession>A0A921Q3S5</accession>
<comment type="caution">
    <text evidence="2">The sequence shown here is derived from an EMBL/GenBank/DDBJ whole genome shotgun (WGS) entry which is preliminary data.</text>
</comment>
<organism evidence="2 3">
    <name type="scientific">Sorghum bicolor</name>
    <name type="common">Sorghum</name>
    <name type="synonym">Sorghum vulgare</name>
    <dbReference type="NCBI Taxonomy" id="4558"/>
    <lineage>
        <taxon>Eukaryota</taxon>
        <taxon>Viridiplantae</taxon>
        <taxon>Streptophyta</taxon>
        <taxon>Embryophyta</taxon>
        <taxon>Tracheophyta</taxon>
        <taxon>Spermatophyta</taxon>
        <taxon>Magnoliopsida</taxon>
        <taxon>Liliopsida</taxon>
        <taxon>Poales</taxon>
        <taxon>Poaceae</taxon>
        <taxon>PACMAD clade</taxon>
        <taxon>Panicoideae</taxon>
        <taxon>Andropogonodae</taxon>
        <taxon>Andropogoneae</taxon>
        <taxon>Sorghinae</taxon>
        <taxon>Sorghum</taxon>
    </lineage>
</organism>
<sequence>MRARRSGKQSSRSPKERPRWEALPPAALLSALADRAPLRPRRPRSSAPPPATDPRRRRTPPAAVPNVFVNECSKIVLG</sequence>
<reference evidence="2" key="2">
    <citation type="submission" date="2020-10" db="EMBL/GenBank/DDBJ databases">
        <authorList>
            <person name="Cooper E.A."/>
            <person name="Brenton Z.W."/>
            <person name="Flinn B.S."/>
            <person name="Jenkins J."/>
            <person name="Shu S."/>
            <person name="Flowers D."/>
            <person name="Luo F."/>
            <person name="Wang Y."/>
            <person name="Xia P."/>
            <person name="Barry K."/>
            <person name="Daum C."/>
            <person name="Lipzen A."/>
            <person name="Yoshinaga Y."/>
            <person name="Schmutz J."/>
            <person name="Saski C."/>
            <person name="Vermerris W."/>
            <person name="Kresovich S."/>
        </authorList>
    </citation>
    <scope>NUCLEOTIDE SEQUENCE</scope>
</reference>
<dbReference type="Proteomes" id="UP000807115">
    <property type="component" value="Chromosome 10"/>
</dbReference>
<feature type="region of interest" description="Disordered" evidence="1">
    <location>
        <begin position="1"/>
        <end position="65"/>
    </location>
</feature>